<feature type="transmembrane region" description="Helical" evidence="1">
    <location>
        <begin position="14"/>
        <end position="34"/>
    </location>
</feature>
<dbReference type="RefSeq" id="WP_116189790.1">
    <property type="nucleotide sequence ID" value="NZ_QTTN01000016.1"/>
</dbReference>
<evidence type="ECO:0000313" key="3">
    <source>
        <dbReference type="Proteomes" id="UP000256304"/>
    </source>
</evidence>
<evidence type="ECO:0000256" key="1">
    <source>
        <dbReference type="SAM" id="Phobius"/>
    </source>
</evidence>
<dbReference type="Proteomes" id="UP000256304">
    <property type="component" value="Unassembled WGS sequence"/>
</dbReference>
<dbReference type="EMBL" id="QTTN01000016">
    <property type="protein sequence ID" value="REE83865.1"/>
    <property type="molecule type" value="Genomic_DNA"/>
</dbReference>
<keyword evidence="1" id="KW-0472">Membrane</keyword>
<feature type="transmembrane region" description="Helical" evidence="1">
    <location>
        <begin position="54"/>
        <end position="87"/>
    </location>
</feature>
<comment type="caution">
    <text evidence="2">The sequence shown here is derived from an EMBL/GenBank/DDBJ whole genome shotgun (WGS) entry which is preliminary data.</text>
</comment>
<proteinExistence type="predicted"/>
<dbReference type="AlphaFoldDB" id="A0A3D9S4U0"/>
<protein>
    <submittedName>
        <fullName evidence="2">Uncharacterized protein</fullName>
    </submittedName>
</protein>
<sequence length="408" mass="47981">MLIIQKFFAYIQKLWYAPFTIFLIGFIYVQGAFSPFLSEGFFFNKILYVTPASYYLYITNGIMISACITVSLILGHIFVSLLGVIIINQINKINIKWRLMCFTALCLAVLFIILFFQPFILKWNTSIDARLVYSPIYFLLCFVSFLFFQFIQINRLFLQRQIEHPIWILYFCVIAIIVFVTIVYLNGLFSQGQIVNAYRQDKSGLQLMNVTSEDNRQFRLLRFDINTNFIIGYDITVKKMQIIPKDKVKSIETFKTNYQQNKSKYDPTTPHYAGEKQIIAPIDAFYKYRMAKHKDKQDTKQYLSNFTTGYTYNNMNGITGISSNILTSKMNHENYRDKNISEFYGYVCSTPETEQSQKDDAPNVNYRKVYVKEVWLGQTYDLAFTLKSSDKQKWQIDRIEETSFSFNQ</sequence>
<keyword evidence="1" id="KW-1133">Transmembrane helix</keyword>
<accession>A0A3D9S4U0</accession>
<organism evidence="2 3">
    <name type="scientific">Paenibacillus taihuensis</name>
    <dbReference type="NCBI Taxonomy" id="1156355"/>
    <lineage>
        <taxon>Bacteria</taxon>
        <taxon>Bacillati</taxon>
        <taxon>Bacillota</taxon>
        <taxon>Bacilli</taxon>
        <taxon>Bacillales</taxon>
        <taxon>Paenibacillaceae</taxon>
        <taxon>Paenibacillus</taxon>
    </lineage>
</organism>
<feature type="transmembrane region" description="Helical" evidence="1">
    <location>
        <begin position="132"/>
        <end position="153"/>
    </location>
</feature>
<feature type="transmembrane region" description="Helical" evidence="1">
    <location>
        <begin position="99"/>
        <end position="120"/>
    </location>
</feature>
<evidence type="ECO:0000313" key="2">
    <source>
        <dbReference type="EMBL" id="REE83865.1"/>
    </source>
</evidence>
<keyword evidence="1" id="KW-0812">Transmembrane</keyword>
<keyword evidence="3" id="KW-1185">Reference proteome</keyword>
<feature type="transmembrane region" description="Helical" evidence="1">
    <location>
        <begin position="165"/>
        <end position="185"/>
    </location>
</feature>
<name>A0A3D9S4U0_9BACL</name>
<gene>
    <name evidence="2" type="ORF">A8990_11644</name>
</gene>
<reference evidence="2 3" key="1">
    <citation type="submission" date="2018-08" db="EMBL/GenBank/DDBJ databases">
        <title>Genomic Encyclopedia of Type Strains, Phase III (KMG-III): the genomes of soil and plant-associated and newly described type strains.</title>
        <authorList>
            <person name="Whitman W."/>
        </authorList>
    </citation>
    <scope>NUCLEOTIDE SEQUENCE [LARGE SCALE GENOMIC DNA]</scope>
    <source>
        <strain evidence="2 3">CGMCC 1.10966</strain>
    </source>
</reference>